<dbReference type="InterPro" id="IPR006073">
    <property type="entry name" value="GTP-bd"/>
</dbReference>
<evidence type="ECO:0000313" key="7">
    <source>
        <dbReference type="Proteomes" id="UP001159363"/>
    </source>
</evidence>
<protein>
    <recommendedName>
        <fullName evidence="4">Mitochondrial GTPase 1</fullName>
    </recommendedName>
</protein>
<evidence type="ECO:0000259" key="5">
    <source>
        <dbReference type="PROSITE" id="PS51721"/>
    </source>
</evidence>
<accession>A0ABQ9GW26</accession>
<dbReference type="InterPro" id="IPR016478">
    <property type="entry name" value="GTPase_MTG1"/>
</dbReference>
<evidence type="ECO:0000256" key="4">
    <source>
        <dbReference type="PIRNR" id="PIRNR006230"/>
    </source>
</evidence>
<keyword evidence="1 4" id="KW-0547">Nucleotide-binding</keyword>
<evidence type="ECO:0000256" key="1">
    <source>
        <dbReference type="ARBA" id="ARBA00022741"/>
    </source>
</evidence>
<keyword evidence="4" id="KW-0496">Mitochondrion</keyword>
<comment type="function">
    <text evidence="3 4">Plays a role in the regulation of the mitochondrial ribosome assembly and of translational activity. Displays mitochondrial GTPase activity.</text>
</comment>
<dbReference type="PANTHER" id="PTHR45782:SF4">
    <property type="entry name" value="MITOCHONDRIAL RIBOSOME-ASSOCIATED GTPASE 1"/>
    <property type="match status" value="1"/>
</dbReference>
<comment type="caution">
    <text evidence="6">The sequence shown here is derived from an EMBL/GenBank/DDBJ whole genome shotgun (WGS) entry which is preliminary data.</text>
</comment>
<dbReference type="PRINTS" id="PR00326">
    <property type="entry name" value="GTP1OBG"/>
</dbReference>
<comment type="subcellular location">
    <subcellularLocation>
        <location evidence="4">Mitochondrion inner membrane</location>
        <topology evidence="4">Peripheral membrane protein</topology>
    </subcellularLocation>
</comment>
<dbReference type="PANTHER" id="PTHR45782">
    <property type="entry name" value="MITOCHONDRIAL RIBOSOME-ASSOCIATED GTPASE 1"/>
    <property type="match status" value="1"/>
</dbReference>
<dbReference type="Proteomes" id="UP001159363">
    <property type="component" value="Chromosome 8"/>
</dbReference>
<dbReference type="Gene3D" id="3.40.50.300">
    <property type="entry name" value="P-loop containing nucleotide triphosphate hydrolases"/>
    <property type="match status" value="1"/>
</dbReference>
<organism evidence="6 7">
    <name type="scientific">Dryococelus australis</name>
    <dbReference type="NCBI Taxonomy" id="614101"/>
    <lineage>
        <taxon>Eukaryota</taxon>
        <taxon>Metazoa</taxon>
        <taxon>Ecdysozoa</taxon>
        <taxon>Arthropoda</taxon>
        <taxon>Hexapoda</taxon>
        <taxon>Insecta</taxon>
        <taxon>Pterygota</taxon>
        <taxon>Neoptera</taxon>
        <taxon>Polyneoptera</taxon>
        <taxon>Phasmatodea</taxon>
        <taxon>Verophasmatodea</taxon>
        <taxon>Anareolatae</taxon>
        <taxon>Phasmatidae</taxon>
        <taxon>Eurycanthinae</taxon>
        <taxon>Dryococelus</taxon>
    </lineage>
</organism>
<dbReference type="InterPro" id="IPR030378">
    <property type="entry name" value="G_CP_dom"/>
</dbReference>
<evidence type="ECO:0000256" key="2">
    <source>
        <dbReference type="ARBA" id="ARBA00023134"/>
    </source>
</evidence>
<dbReference type="InterPro" id="IPR027417">
    <property type="entry name" value="P-loop_NTPase"/>
</dbReference>
<dbReference type="Gene3D" id="1.10.1580.10">
    <property type="match status" value="1"/>
</dbReference>
<dbReference type="CDD" id="cd01856">
    <property type="entry name" value="YlqF"/>
    <property type="match status" value="1"/>
</dbReference>
<comment type="similarity">
    <text evidence="4">Belongs to the TRAFAC class YlqF/YawG GTPase family. MTG1 subfamily.</text>
</comment>
<evidence type="ECO:0000256" key="3">
    <source>
        <dbReference type="ARBA" id="ARBA00045284"/>
    </source>
</evidence>
<dbReference type="SUPFAM" id="SSF52540">
    <property type="entry name" value="P-loop containing nucleoside triphosphate hydrolases"/>
    <property type="match status" value="1"/>
</dbReference>
<reference evidence="6 7" key="1">
    <citation type="submission" date="2023-02" db="EMBL/GenBank/DDBJ databases">
        <title>LHISI_Scaffold_Assembly.</title>
        <authorList>
            <person name="Stuart O.P."/>
            <person name="Cleave R."/>
            <person name="Magrath M.J.L."/>
            <person name="Mikheyev A.S."/>
        </authorList>
    </citation>
    <scope>NUCLEOTIDE SEQUENCE [LARGE SCALE GENOMIC DNA]</scope>
    <source>
        <strain evidence="6">Daus_M_001</strain>
        <tissue evidence="6">Leg muscle</tissue>
    </source>
</reference>
<gene>
    <name evidence="6" type="ORF">PR048_024113</name>
</gene>
<dbReference type="PIRSF" id="PIRSF006230">
    <property type="entry name" value="MG442"/>
    <property type="match status" value="1"/>
</dbReference>
<keyword evidence="7" id="KW-1185">Reference proteome</keyword>
<dbReference type="InterPro" id="IPR023179">
    <property type="entry name" value="GTP-bd_ortho_bundle_sf"/>
</dbReference>
<feature type="domain" description="CP-type G" evidence="5">
    <location>
        <begin position="34"/>
        <end position="207"/>
    </location>
</feature>
<name>A0ABQ9GW26_9NEOP</name>
<keyword evidence="2 4" id="KW-0342">GTP-binding</keyword>
<evidence type="ECO:0000313" key="6">
    <source>
        <dbReference type="EMBL" id="KAJ8876203.1"/>
    </source>
</evidence>
<sequence length="321" mass="35792">MSIKTYQLPKLRECFKLVDKNALHWFPGHMGKGMKQMQQQLKSVDLVIEVHDARIPISGRNPNFKHTVLGVRPHIVVLNKKDLIHEDAVSQVEQKLAKDGFSNLIFTNCKSHTCNGVRKVIPLATKLINSSPRFNRSEQKDFCMMVIGVPNVGKSSLINALRNRHLHKSNAAHVGAVAGVTRSVQNRIKVVHDPPVYLLDTPGVLTPSVSNIESGLRLALCSCLQDHLVGEEVIADYLLYMLNKEGNFAYVEYLGLEQPTESISLALLSHARKLGKTQKVRSVEGGYNIRFDLRSAAQSFVHAFRAGKFGPVLLDRDKLTC</sequence>
<dbReference type="EMBL" id="JARBHB010000009">
    <property type="protein sequence ID" value="KAJ8876203.1"/>
    <property type="molecule type" value="Genomic_DNA"/>
</dbReference>
<proteinExistence type="inferred from homology"/>
<dbReference type="PROSITE" id="PS51721">
    <property type="entry name" value="G_CP"/>
    <property type="match status" value="1"/>
</dbReference>
<dbReference type="Pfam" id="PF01926">
    <property type="entry name" value="MMR_HSR1"/>
    <property type="match status" value="1"/>
</dbReference>